<dbReference type="Pfam" id="PF24760">
    <property type="entry name" value="TPR_IF140_C"/>
    <property type="match status" value="1"/>
</dbReference>
<evidence type="ECO:0000256" key="3">
    <source>
        <dbReference type="ARBA" id="ARBA00022737"/>
    </source>
</evidence>
<keyword evidence="10" id="KW-1185">Reference proteome</keyword>
<dbReference type="InterPro" id="IPR056155">
    <property type="entry name" value="Beta-prop_IFT140_2nd"/>
</dbReference>
<dbReference type="FunFam" id="1.25.40.470:FF:000018">
    <property type="entry name" value="Reduced mechanoreceptor potential A"/>
    <property type="match status" value="1"/>
</dbReference>
<dbReference type="Pfam" id="PF24762">
    <property type="entry name" value="TPR_IF140-IFT172"/>
    <property type="match status" value="1"/>
</dbReference>
<evidence type="ECO:0000256" key="4">
    <source>
        <dbReference type="ARBA" id="ARBA00023069"/>
    </source>
</evidence>
<protein>
    <recommendedName>
        <fullName evidence="11">Intraflagellar transport protein 140</fullName>
    </recommendedName>
</protein>
<keyword evidence="5" id="KW-0966">Cell projection</keyword>
<evidence type="ECO:0000259" key="8">
    <source>
        <dbReference type="Pfam" id="PF24762"/>
    </source>
</evidence>
<evidence type="ECO:0000256" key="2">
    <source>
        <dbReference type="ARBA" id="ARBA00022574"/>
    </source>
</evidence>
<evidence type="ECO:0000259" key="7">
    <source>
        <dbReference type="Pfam" id="PF24760"/>
    </source>
</evidence>
<gene>
    <name evidence="9" type="ORF">PHAECO_LOCUS5368</name>
</gene>
<evidence type="ECO:0008006" key="11">
    <source>
        <dbReference type="Google" id="ProtNLM"/>
    </source>
</evidence>
<dbReference type="EMBL" id="OU896722">
    <property type="protein sequence ID" value="CAG9817936.1"/>
    <property type="molecule type" value="Genomic_DNA"/>
</dbReference>
<organism evidence="9 10">
    <name type="scientific">Phaedon cochleariae</name>
    <name type="common">Mustard beetle</name>
    <dbReference type="NCBI Taxonomy" id="80249"/>
    <lineage>
        <taxon>Eukaryota</taxon>
        <taxon>Metazoa</taxon>
        <taxon>Ecdysozoa</taxon>
        <taxon>Arthropoda</taxon>
        <taxon>Hexapoda</taxon>
        <taxon>Insecta</taxon>
        <taxon>Pterygota</taxon>
        <taxon>Neoptera</taxon>
        <taxon>Endopterygota</taxon>
        <taxon>Coleoptera</taxon>
        <taxon>Polyphaga</taxon>
        <taxon>Cucujiformia</taxon>
        <taxon>Chrysomeloidea</taxon>
        <taxon>Chrysomelidae</taxon>
        <taxon>Chrysomelinae</taxon>
        <taxon>Chrysomelini</taxon>
        <taxon>Phaedon</taxon>
    </lineage>
</organism>
<feature type="domain" description="IF140 C-terminal TPR" evidence="7">
    <location>
        <begin position="685"/>
        <end position="810"/>
    </location>
</feature>
<evidence type="ECO:0000259" key="6">
    <source>
        <dbReference type="Pfam" id="PF23385"/>
    </source>
</evidence>
<evidence type="ECO:0000256" key="5">
    <source>
        <dbReference type="ARBA" id="ARBA00023273"/>
    </source>
</evidence>
<reference evidence="9" key="2">
    <citation type="submission" date="2022-10" db="EMBL/GenBank/DDBJ databases">
        <authorList>
            <consortium name="ENA_rothamsted_submissions"/>
            <consortium name="culmorum"/>
            <person name="King R."/>
        </authorList>
    </citation>
    <scope>NUCLEOTIDE SEQUENCE</scope>
</reference>
<accession>A0A9N9SFR8</accession>
<dbReference type="AlphaFoldDB" id="A0A9N9SFR8"/>
<dbReference type="OrthoDB" id="10258787at2759"/>
<dbReference type="GO" id="GO:0005930">
    <property type="term" value="C:axoneme"/>
    <property type="evidence" value="ECO:0007669"/>
    <property type="project" value="TreeGrafter"/>
</dbReference>
<dbReference type="Gene3D" id="1.25.40.470">
    <property type="match status" value="2"/>
</dbReference>
<dbReference type="GO" id="GO:0036064">
    <property type="term" value="C:ciliary basal body"/>
    <property type="evidence" value="ECO:0007669"/>
    <property type="project" value="TreeGrafter"/>
</dbReference>
<dbReference type="PANTHER" id="PTHR15722">
    <property type="entry name" value="IFT140/172-RELATED"/>
    <property type="match status" value="1"/>
</dbReference>
<dbReference type="InterPro" id="IPR056156">
    <property type="entry name" value="TPR_IF140_C"/>
</dbReference>
<keyword evidence="2" id="KW-0853">WD repeat</keyword>
<dbReference type="PANTHER" id="PTHR15722:SF7">
    <property type="entry name" value="INTRAFLAGELLAR TRANSPORT PROTEIN 140 HOMOLOG"/>
    <property type="match status" value="1"/>
</dbReference>
<dbReference type="GO" id="GO:0035721">
    <property type="term" value="P:intraciliary retrograde transport"/>
    <property type="evidence" value="ECO:0007669"/>
    <property type="project" value="TreeGrafter"/>
</dbReference>
<keyword evidence="4" id="KW-0969">Cilium</keyword>
<evidence type="ECO:0000256" key="1">
    <source>
        <dbReference type="ARBA" id="ARBA00004138"/>
    </source>
</evidence>
<dbReference type="Proteomes" id="UP001153737">
    <property type="component" value="Chromosome 16"/>
</dbReference>
<proteinExistence type="predicted"/>
<feature type="domain" description="IFT140 second beta-propeller" evidence="6">
    <location>
        <begin position="2"/>
        <end position="157"/>
    </location>
</feature>
<name>A0A9N9SFR8_PHACE</name>
<dbReference type="GO" id="GO:0030991">
    <property type="term" value="C:intraciliary transport particle A"/>
    <property type="evidence" value="ECO:0007669"/>
    <property type="project" value="TreeGrafter"/>
</dbReference>
<dbReference type="Gene3D" id="1.25.40.10">
    <property type="entry name" value="Tetratricopeptide repeat domain"/>
    <property type="match status" value="1"/>
</dbReference>
<comment type="subcellular location">
    <subcellularLocation>
        <location evidence="1">Cell projection</location>
        <location evidence="1">Cilium</location>
    </subcellularLocation>
</comment>
<dbReference type="SUPFAM" id="SSF48452">
    <property type="entry name" value="TPR-like"/>
    <property type="match status" value="2"/>
</dbReference>
<dbReference type="Pfam" id="PF23385">
    <property type="entry name" value="Beta-prop_IFT140_2nd"/>
    <property type="match status" value="1"/>
</dbReference>
<feature type="domain" description="IF140/IFT172/WDR19 TPR" evidence="8">
    <location>
        <begin position="192"/>
        <end position="677"/>
    </location>
</feature>
<evidence type="ECO:0000313" key="9">
    <source>
        <dbReference type="EMBL" id="CAG9817936.1"/>
    </source>
</evidence>
<sequence length="870" mass="98651">MTLAGSNLIPDGKLYIWDIEKDDMVEYDFRKYDTDEYDVREHSVKIDDSGREIEEIKSDFDEICRNRVPIDFYWDNCDPRLLVCSAKKLRMPGAKKGFFGRSKSTTEEKKSLTDEDHVIVTMFISPENSIRIHYVRAVDGDAKLLACATPYVATLQKLSIVREVMNDFIGLEKCDRNTRSAVLDFSFNLTIGNMDAAFKAIKLVESVGVWGNLARMCVKTRRLDVAGVCLGHMGDAKAARALRMAVGDETLSLQAKVAVLAVHLGMLDDAEQLYVQCNRHDLQNKLLRSRNKMDAAHAVAESKDRINLRNTDHAWAISLEQQGDFKEAAARYEKANTHLYDIPRMLSDHPLQLQAYMSKTKDKELMKWWGQYIESQGDMSSALKIYANCGDVYSQVRVLCFLGKEALAADLARTNTDKAAFYHMARYYETVGNFDEAVNFFTKATAYCNAVRLCKENNMSEELWNLGIVVSKREKIECAKYFELHGDLEKSVVLYHRGGMLHKALDLAFETRQYEIIQDIATQLDAGSDPALVQKCAEYFIANEQYDKAVDLLAIVKKFVDAIELCLKHNVQLTEDLAEKLTPEKETVDESVRINVLENLAESLMVQGEYHLATKKFTQAGDKVRAMKALLKSGDTEKIIFFAGVSRQREIYIMAANYLQSLDWQNQPEILRHIITFYSKGKALELLANFYVACAQVEIDEFQNYEKAFGALTESSRCLQKIGSAKDPKQIQRASEIVEQRLKMVKRFVDIRRLFERGDIQAGISQCQQLLTVGDELEASVRRGDIYALMIQSHVTKGEYAEAKKLCFELRQLLSKGSNVPITYYLDKEVIEALAKGLGVPLSHLVPVTPKSNVSSEENYADTVEEILDD</sequence>
<evidence type="ECO:0000313" key="10">
    <source>
        <dbReference type="Proteomes" id="UP001153737"/>
    </source>
</evidence>
<dbReference type="InterPro" id="IPR056168">
    <property type="entry name" value="TPR_IF140/IFT172/WDR19"/>
</dbReference>
<reference evidence="9" key="1">
    <citation type="submission" date="2022-01" db="EMBL/GenBank/DDBJ databases">
        <authorList>
            <person name="King R."/>
        </authorList>
    </citation>
    <scope>NUCLEOTIDE SEQUENCE</scope>
</reference>
<keyword evidence="3" id="KW-0677">Repeat</keyword>
<dbReference type="InterPro" id="IPR011990">
    <property type="entry name" value="TPR-like_helical_dom_sf"/>
</dbReference>